<dbReference type="RefSeq" id="WP_205102589.1">
    <property type="nucleotide sequence ID" value="NZ_JACJJC010000008.1"/>
</dbReference>
<organism evidence="3 4">
    <name type="scientific">Sutterella massiliensis</name>
    <dbReference type="NCBI Taxonomy" id="1816689"/>
    <lineage>
        <taxon>Bacteria</taxon>
        <taxon>Pseudomonadati</taxon>
        <taxon>Pseudomonadota</taxon>
        <taxon>Betaproteobacteria</taxon>
        <taxon>Burkholderiales</taxon>
        <taxon>Sutterellaceae</taxon>
        <taxon>Sutterella</taxon>
    </lineage>
</organism>
<feature type="chain" id="PRO_5046543000" evidence="2">
    <location>
        <begin position="26"/>
        <end position="175"/>
    </location>
</feature>
<gene>
    <name evidence="3" type="ORF">H6A60_06410</name>
</gene>
<keyword evidence="4" id="KW-1185">Reference proteome</keyword>
<keyword evidence="2" id="KW-0732">Signal</keyword>
<evidence type="ECO:0000313" key="3">
    <source>
        <dbReference type="EMBL" id="MBM6704116.1"/>
    </source>
</evidence>
<dbReference type="EMBL" id="JACJJC010000008">
    <property type="protein sequence ID" value="MBM6704116.1"/>
    <property type="molecule type" value="Genomic_DNA"/>
</dbReference>
<sequence length="175" mass="19316">MSKSQKIIASLAAVGALAVGSIAMAAPWQGNDQTPPMPGERGCYSSQERAPAPMPHHRMRGMPSYEAMGKILTLTEAQQPLWQAYVDARDAFRSGPAPKAEPPVDMQERLERRAERAEVRAAALKRVASARAQLVQSLSAEQKYVLEQYEMSRRGHGPKHPLVPIHRFHGDCPVR</sequence>
<evidence type="ECO:0000313" key="4">
    <source>
        <dbReference type="Proteomes" id="UP000715095"/>
    </source>
</evidence>
<protein>
    <submittedName>
        <fullName evidence="3">Spy/CpxP family protein refolding chaperone</fullName>
    </submittedName>
</protein>
<proteinExistence type="predicted"/>
<feature type="region of interest" description="Disordered" evidence="1">
    <location>
        <begin position="29"/>
        <end position="55"/>
    </location>
</feature>
<reference evidence="3 4" key="1">
    <citation type="journal article" date="2021" name="Sci. Rep.">
        <title>The distribution of antibiotic resistance genes in chicken gut microbiota commensals.</title>
        <authorList>
            <person name="Juricova H."/>
            <person name="Matiasovicova J."/>
            <person name="Kubasova T."/>
            <person name="Cejkova D."/>
            <person name="Rychlik I."/>
        </authorList>
    </citation>
    <scope>NUCLEOTIDE SEQUENCE [LARGE SCALE GENOMIC DNA]</scope>
    <source>
        <strain evidence="3 4">An829</strain>
    </source>
</reference>
<dbReference type="Pfam" id="PF07813">
    <property type="entry name" value="LTXXQ"/>
    <property type="match status" value="1"/>
</dbReference>
<dbReference type="InterPro" id="IPR012899">
    <property type="entry name" value="LTXXQ"/>
</dbReference>
<feature type="signal peptide" evidence="2">
    <location>
        <begin position="1"/>
        <end position="25"/>
    </location>
</feature>
<evidence type="ECO:0000256" key="1">
    <source>
        <dbReference type="SAM" id="MobiDB-lite"/>
    </source>
</evidence>
<accession>A0ABS2DRZ3</accession>
<comment type="caution">
    <text evidence="3">The sequence shown here is derived from an EMBL/GenBank/DDBJ whole genome shotgun (WGS) entry which is preliminary data.</text>
</comment>
<evidence type="ECO:0000256" key="2">
    <source>
        <dbReference type="SAM" id="SignalP"/>
    </source>
</evidence>
<name>A0ABS2DRZ3_9BURK</name>
<dbReference type="Proteomes" id="UP000715095">
    <property type="component" value="Unassembled WGS sequence"/>
</dbReference>